<dbReference type="GO" id="GO:0005886">
    <property type="term" value="C:plasma membrane"/>
    <property type="evidence" value="ECO:0007669"/>
    <property type="project" value="UniProtKB-SubCell"/>
</dbReference>
<feature type="transmembrane region" description="Helical" evidence="8">
    <location>
        <begin position="542"/>
        <end position="562"/>
    </location>
</feature>
<feature type="transmembrane region" description="Helical" evidence="8">
    <location>
        <begin position="356"/>
        <end position="376"/>
    </location>
</feature>
<organism evidence="9 10">
    <name type="scientific">Diploptera punctata</name>
    <name type="common">Pacific beetle cockroach</name>
    <dbReference type="NCBI Taxonomy" id="6984"/>
    <lineage>
        <taxon>Eukaryota</taxon>
        <taxon>Metazoa</taxon>
        <taxon>Ecdysozoa</taxon>
        <taxon>Arthropoda</taxon>
        <taxon>Hexapoda</taxon>
        <taxon>Insecta</taxon>
        <taxon>Pterygota</taxon>
        <taxon>Neoptera</taxon>
        <taxon>Polyneoptera</taxon>
        <taxon>Dictyoptera</taxon>
        <taxon>Blattodea</taxon>
        <taxon>Blaberoidea</taxon>
        <taxon>Blaberidae</taxon>
        <taxon>Diplopterinae</taxon>
        <taxon>Diploptera</taxon>
    </lineage>
</organism>
<keyword evidence="10" id="KW-1185">Reference proteome</keyword>
<evidence type="ECO:0000256" key="1">
    <source>
        <dbReference type="ARBA" id="ARBA00004651"/>
    </source>
</evidence>
<proteinExistence type="predicted"/>
<keyword evidence="5 8" id="KW-0472">Membrane</keyword>
<gene>
    <name evidence="9" type="ORF">L9F63_001389</name>
</gene>
<dbReference type="PANTHER" id="PTHR42643:SF24">
    <property type="entry name" value="IONOTROPIC RECEPTOR 60A"/>
    <property type="match status" value="1"/>
</dbReference>
<keyword evidence="6" id="KW-0675">Receptor</keyword>
<reference evidence="9" key="2">
    <citation type="submission" date="2023-05" db="EMBL/GenBank/DDBJ databases">
        <authorList>
            <person name="Fouks B."/>
        </authorList>
    </citation>
    <scope>NUCLEOTIDE SEQUENCE</scope>
    <source>
        <strain evidence="9">Stay&amp;Tobe</strain>
        <tissue evidence="9">Testes</tissue>
    </source>
</reference>
<feature type="transmembrane region" description="Helical" evidence="8">
    <location>
        <begin position="304"/>
        <end position="324"/>
    </location>
</feature>
<comment type="caution">
    <text evidence="9">The sequence shown here is derived from an EMBL/GenBank/DDBJ whole genome shotgun (WGS) entry which is preliminary data.</text>
</comment>
<keyword evidence="2" id="KW-1003">Cell membrane</keyword>
<name>A0AAD8A4P4_DIPPU</name>
<evidence type="ECO:0000313" key="9">
    <source>
        <dbReference type="EMBL" id="KAJ9592080.1"/>
    </source>
</evidence>
<keyword evidence="7" id="KW-0325">Glycoprotein</keyword>
<dbReference type="EMBL" id="JASPKZ010003847">
    <property type="protein sequence ID" value="KAJ9592080.1"/>
    <property type="molecule type" value="Genomic_DNA"/>
</dbReference>
<keyword evidence="4 8" id="KW-1133">Transmembrane helix</keyword>
<evidence type="ECO:0000256" key="8">
    <source>
        <dbReference type="SAM" id="Phobius"/>
    </source>
</evidence>
<evidence type="ECO:0000256" key="7">
    <source>
        <dbReference type="ARBA" id="ARBA00023180"/>
    </source>
</evidence>
<dbReference type="Gene3D" id="1.10.287.70">
    <property type="match status" value="1"/>
</dbReference>
<evidence type="ECO:0000256" key="2">
    <source>
        <dbReference type="ARBA" id="ARBA00022475"/>
    </source>
</evidence>
<accession>A0AAD8A4P4</accession>
<evidence type="ECO:0000313" key="10">
    <source>
        <dbReference type="Proteomes" id="UP001233999"/>
    </source>
</evidence>
<dbReference type="AlphaFoldDB" id="A0AAD8A4P4"/>
<keyword evidence="3 8" id="KW-0812">Transmembrane</keyword>
<comment type="subcellular location">
    <subcellularLocation>
        <location evidence="1">Cell membrane</location>
        <topology evidence="1">Multi-pass membrane protein</topology>
    </subcellularLocation>
</comment>
<evidence type="ECO:0000256" key="6">
    <source>
        <dbReference type="ARBA" id="ARBA00023170"/>
    </source>
</evidence>
<sequence length="594" mass="69306">MTETTKFNQCRFNSTKIYKYTGDLGNIAKGFGLTAEREETFMNSFKCHYDTDDIMDLEKQVLHSLHETHLWSIKLSNITDYTINNVVLFLKHENLKRELFWMRLLNKIARFLVVVTGVADIHLMASDVLKVLESFDIKDVLLLVQNTSTDVIELFTWLPYNPPSGICGYFQEVLHVDTWKNGTFIFNSEIHPQKATNDLNGCMFTIDDVSEIPPFIYEIAGVKEGIIINMLATLSETFNMSFNTSAKYKHPPSKSIQIDHYPISVIHFISKLIPVPYYTQSLTFFVPHSKPNSRWPSLLRVFTWDIWICIFIGLGVTALTFKYISGKSGFGESLLDLWSILLSVSVNIPQEIHTRFIFFAWVIYSLCVNTVFQTYFTSYFIEPGFQHQIDTVEELRVSDFTLITDSALYSLYHFQAICRKNIFVVTYQHITSLYYVMSFPNTALFSIEDSMQYYIKEFCTRNTATNIHKFRTFSVQMKYGYIPYSNSLLHPRLNELITRLVQTGIPIKFHRDTNEIIVNHDTYINSDSEYLPFSLEHLQSPFLLYLTLVLTCVITFCLELFTHQLRKYVNVRECAYRITNNLHLFILKMRNENM</sequence>
<evidence type="ECO:0000256" key="4">
    <source>
        <dbReference type="ARBA" id="ARBA00022989"/>
    </source>
</evidence>
<protein>
    <submittedName>
        <fullName evidence="9">Uncharacterized protein</fullName>
    </submittedName>
</protein>
<reference evidence="9" key="1">
    <citation type="journal article" date="2023" name="IScience">
        <title>Live-bearing cockroach genome reveals convergent evolutionary mechanisms linked to viviparity in insects and beyond.</title>
        <authorList>
            <person name="Fouks B."/>
            <person name="Harrison M.C."/>
            <person name="Mikhailova A.A."/>
            <person name="Marchal E."/>
            <person name="English S."/>
            <person name="Carruthers M."/>
            <person name="Jennings E.C."/>
            <person name="Chiamaka E.L."/>
            <person name="Frigard R.A."/>
            <person name="Pippel M."/>
            <person name="Attardo G.M."/>
            <person name="Benoit J.B."/>
            <person name="Bornberg-Bauer E."/>
            <person name="Tobe S.S."/>
        </authorList>
    </citation>
    <scope>NUCLEOTIDE SEQUENCE</scope>
    <source>
        <strain evidence="9">Stay&amp;Tobe</strain>
    </source>
</reference>
<dbReference type="InterPro" id="IPR052192">
    <property type="entry name" value="Insect_Ionotropic_Sensory_Rcpt"/>
</dbReference>
<evidence type="ECO:0000256" key="3">
    <source>
        <dbReference type="ARBA" id="ARBA00022692"/>
    </source>
</evidence>
<dbReference type="Proteomes" id="UP001233999">
    <property type="component" value="Unassembled WGS sequence"/>
</dbReference>
<dbReference type="PANTHER" id="PTHR42643">
    <property type="entry name" value="IONOTROPIC RECEPTOR 20A-RELATED"/>
    <property type="match status" value="1"/>
</dbReference>
<evidence type="ECO:0000256" key="5">
    <source>
        <dbReference type="ARBA" id="ARBA00023136"/>
    </source>
</evidence>